<evidence type="ECO:0000256" key="1">
    <source>
        <dbReference type="ARBA" id="ARBA00006987"/>
    </source>
</evidence>
<dbReference type="Pfam" id="PF03401">
    <property type="entry name" value="TctC"/>
    <property type="match status" value="1"/>
</dbReference>
<proteinExistence type="inferred from homology"/>
<dbReference type="InterPro" id="IPR005064">
    <property type="entry name" value="BUG"/>
</dbReference>
<comment type="caution">
    <text evidence="3">The sequence shown here is derived from an EMBL/GenBank/DDBJ whole genome shotgun (WGS) entry which is preliminary data.</text>
</comment>
<keyword evidence="4" id="KW-1185">Reference proteome</keyword>
<comment type="similarity">
    <text evidence="1">Belongs to the UPF0065 (bug) family.</text>
</comment>
<organism evidence="3 4">
    <name type="scientific">Candidimonas humi</name>
    <dbReference type="NCBI Taxonomy" id="683355"/>
    <lineage>
        <taxon>Bacteria</taxon>
        <taxon>Pseudomonadati</taxon>
        <taxon>Pseudomonadota</taxon>
        <taxon>Betaproteobacteria</taxon>
        <taxon>Burkholderiales</taxon>
        <taxon>Alcaligenaceae</taxon>
        <taxon>Candidimonas</taxon>
    </lineage>
</organism>
<feature type="chain" id="PRO_5045573672" evidence="2">
    <location>
        <begin position="31"/>
        <end position="330"/>
    </location>
</feature>
<dbReference type="RefSeq" id="WP_217963722.1">
    <property type="nucleotide sequence ID" value="NZ_JAHTBN010000002.1"/>
</dbReference>
<feature type="signal peptide" evidence="2">
    <location>
        <begin position="1"/>
        <end position="30"/>
    </location>
</feature>
<dbReference type="PANTHER" id="PTHR42928">
    <property type="entry name" value="TRICARBOXYLATE-BINDING PROTEIN"/>
    <property type="match status" value="1"/>
</dbReference>
<protein>
    <submittedName>
        <fullName evidence="3">Bug family tripartite tricarboxylate transporter substrate binding protein</fullName>
    </submittedName>
</protein>
<accession>A0ABV8P568</accession>
<evidence type="ECO:0000256" key="2">
    <source>
        <dbReference type="SAM" id="SignalP"/>
    </source>
</evidence>
<name>A0ABV8P568_9BURK</name>
<evidence type="ECO:0000313" key="3">
    <source>
        <dbReference type="EMBL" id="MFC4203260.1"/>
    </source>
</evidence>
<sequence>METTNKFRIRVRMFGAAAAMAALLPLASHAADTYPSRPINLIVPFAPGGGTDISARLLASELGRKMNVSIVVDNRPGAGGQIAADYVARAKPDGYTLLFANSGMLAINPWLYKLHNDPAKAFEPVSMFSDLPFVLVVSNSLKAKNVQELVALAKAEPGKHTFASSGIGGAPHLAGEIFQEATGVKLAHIPYKGGGPAMTDLIAGRVDMLFASVLETVAYVKGGKLRAFAVTGDKRAPVMPDVPTLDEAGIHNAQTGSWTAVLVPKGTPKDIVDKLSATIREIAASKSIEDKLTSQGAVAHGSTPEELAKIAADSRARYGKIIKERHLSLN</sequence>
<gene>
    <name evidence="3" type="ORF">ACFOY1_20095</name>
</gene>
<reference evidence="4" key="1">
    <citation type="journal article" date="2019" name="Int. J. Syst. Evol. Microbiol.">
        <title>The Global Catalogue of Microorganisms (GCM) 10K type strain sequencing project: providing services to taxonomists for standard genome sequencing and annotation.</title>
        <authorList>
            <consortium name="The Broad Institute Genomics Platform"/>
            <consortium name="The Broad Institute Genome Sequencing Center for Infectious Disease"/>
            <person name="Wu L."/>
            <person name="Ma J."/>
        </authorList>
    </citation>
    <scope>NUCLEOTIDE SEQUENCE [LARGE SCALE GENOMIC DNA]</scope>
    <source>
        <strain evidence="4">LMG 24813</strain>
    </source>
</reference>
<dbReference type="PIRSF" id="PIRSF017082">
    <property type="entry name" value="YflP"/>
    <property type="match status" value="1"/>
</dbReference>
<dbReference type="Proteomes" id="UP001595848">
    <property type="component" value="Unassembled WGS sequence"/>
</dbReference>
<dbReference type="PANTHER" id="PTHR42928:SF5">
    <property type="entry name" value="BLR1237 PROTEIN"/>
    <property type="match status" value="1"/>
</dbReference>
<evidence type="ECO:0000313" key="4">
    <source>
        <dbReference type="Proteomes" id="UP001595848"/>
    </source>
</evidence>
<dbReference type="EMBL" id="JBHSBV010000010">
    <property type="protein sequence ID" value="MFC4203260.1"/>
    <property type="molecule type" value="Genomic_DNA"/>
</dbReference>
<keyword evidence="2" id="KW-0732">Signal</keyword>
<dbReference type="CDD" id="cd07012">
    <property type="entry name" value="PBP2_Bug_TTT"/>
    <property type="match status" value="1"/>
</dbReference>